<dbReference type="InterPro" id="IPR013644">
    <property type="entry name" value="DXP_reductoisomerase_C"/>
</dbReference>
<evidence type="ECO:0000313" key="13">
    <source>
        <dbReference type="EMBL" id="TET82254.1"/>
    </source>
</evidence>
<evidence type="ECO:0000256" key="1">
    <source>
        <dbReference type="ARBA" id="ARBA00005094"/>
    </source>
</evidence>
<feature type="binding site" evidence="9">
    <location>
        <position position="149"/>
    </location>
    <ligand>
        <name>1-deoxy-D-xylulose 5-phosphate</name>
        <dbReference type="ChEBI" id="CHEBI:57792"/>
    </ligand>
</feature>
<protein>
    <recommendedName>
        <fullName evidence="9">1-deoxy-D-xylulose 5-phosphate reductoisomerase</fullName>
        <shortName evidence="9">DXP reductoisomerase</shortName>
        <ecNumber evidence="9">1.1.1.267</ecNumber>
    </recommendedName>
    <alternativeName>
        <fullName evidence="9">1-deoxyxylulose-5-phosphate reductoisomerase</fullName>
    </alternativeName>
    <alternativeName>
        <fullName evidence="9">2-C-methyl-D-erythritol 4-phosphate synthase</fullName>
    </alternativeName>
</protein>
<feature type="binding site" evidence="9">
    <location>
        <position position="121"/>
    </location>
    <ligand>
        <name>NADPH</name>
        <dbReference type="ChEBI" id="CHEBI:57783"/>
    </ligand>
</feature>
<feature type="binding site" evidence="9">
    <location>
        <position position="173"/>
    </location>
    <ligand>
        <name>1-deoxy-D-xylulose 5-phosphate</name>
        <dbReference type="ChEBI" id="CHEBI:57792"/>
    </ligand>
</feature>
<evidence type="ECO:0000259" key="12">
    <source>
        <dbReference type="Pfam" id="PF13288"/>
    </source>
</evidence>
<proteinExistence type="inferred from homology"/>
<comment type="cofactor">
    <cofactor evidence="9">
        <name>Mg(2+)</name>
        <dbReference type="ChEBI" id="CHEBI:18420"/>
    </cofactor>
    <cofactor evidence="9">
        <name>Mn(2+)</name>
        <dbReference type="ChEBI" id="CHEBI:29035"/>
    </cofactor>
</comment>
<feature type="binding site" evidence="9">
    <location>
        <position position="13"/>
    </location>
    <ligand>
        <name>NADPH</name>
        <dbReference type="ChEBI" id="CHEBI:57783"/>
    </ligand>
</feature>
<feature type="binding site" evidence="9">
    <location>
        <position position="10"/>
    </location>
    <ligand>
        <name>NADPH</name>
        <dbReference type="ChEBI" id="CHEBI:57783"/>
    </ligand>
</feature>
<comment type="pathway">
    <text evidence="1 9">Isoprenoid biosynthesis; isopentenyl diphosphate biosynthesis via DXP pathway; isopentenyl diphosphate from 1-deoxy-D-xylulose 5-phosphate: step 1/6.</text>
</comment>
<evidence type="ECO:0000256" key="6">
    <source>
        <dbReference type="ARBA" id="ARBA00023211"/>
    </source>
</evidence>
<dbReference type="EC" id="1.1.1.267" evidence="9"/>
<evidence type="ECO:0000256" key="3">
    <source>
        <dbReference type="ARBA" id="ARBA00022723"/>
    </source>
</evidence>
<comment type="caution">
    <text evidence="13">The sequence shown here is derived from an EMBL/GenBank/DDBJ whole genome shotgun (WGS) entry which is preliminary data.</text>
</comment>
<evidence type="ECO:0000256" key="9">
    <source>
        <dbReference type="HAMAP-Rule" id="MF_00183"/>
    </source>
</evidence>
<feature type="binding site" evidence="9">
    <location>
        <position position="207"/>
    </location>
    <ligand>
        <name>1-deoxy-D-xylulose 5-phosphate</name>
        <dbReference type="ChEBI" id="CHEBI:57792"/>
    </ligand>
</feature>
<comment type="function">
    <text evidence="9">Catalyzes the NADPH-dependent rearrangement and reduction of 1-deoxy-D-xylulose-5-phosphate (DXP) to 2-C-methyl-D-erythritol 4-phosphate (MEP).</text>
</comment>
<dbReference type="Pfam" id="PF13288">
    <property type="entry name" value="DXPR_C"/>
    <property type="match status" value="1"/>
</dbReference>
<evidence type="ECO:0000256" key="2">
    <source>
        <dbReference type="ARBA" id="ARBA00006825"/>
    </source>
</evidence>
<comment type="similarity">
    <text evidence="2 9">Belongs to the DXR family.</text>
</comment>
<feature type="binding site" evidence="9">
    <location>
        <position position="200"/>
    </location>
    <ligand>
        <name>NADPH</name>
        <dbReference type="ChEBI" id="CHEBI:57783"/>
    </ligand>
</feature>
<keyword evidence="9" id="KW-0460">Magnesium</keyword>
<keyword evidence="6 9" id="KW-0464">Manganese</keyword>
<keyword evidence="5 9" id="KW-0560">Oxidoreductase</keyword>
<evidence type="ECO:0000313" key="14">
    <source>
        <dbReference type="Proteomes" id="UP000315534"/>
    </source>
</evidence>
<dbReference type="InterPro" id="IPR036291">
    <property type="entry name" value="NAD(P)-bd_dom_sf"/>
</dbReference>
<feature type="binding site" evidence="9">
    <location>
        <position position="122"/>
    </location>
    <ligand>
        <name>1-deoxy-D-xylulose 5-phosphate</name>
        <dbReference type="ChEBI" id="CHEBI:57792"/>
    </ligand>
</feature>
<feature type="binding site" evidence="9">
    <location>
        <position position="147"/>
    </location>
    <ligand>
        <name>Mn(2+)</name>
        <dbReference type="ChEBI" id="CHEBI:29035"/>
    </ligand>
</feature>
<feature type="binding site" evidence="9">
    <location>
        <position position="216"/>
    </location>
    <ligand>
        <name>Mn(2+)</name>
        <dbReference type="ChEBI" id="CHEBI:29035"/>
    </ligand>
</feature>
<evidence type="ECO:0000256" key="7">
    <source>
        <dbReference type="ARBA" id="ARBA00023229"/>
    </source>
</evidence>
<dbReference type="SUPFAM" id="SSF55347">
    <property type="entry name" value="Glyceraldehyde-3-phosphate dehydrogenase-like, C-terminal domain"/>
    <property type="match status" value="1"/>
</dbReference>
<keyword evidence="7 9" id="KW-0414">Isoprene biosynthesis</keyword>
<organism evidence="13 14">
    <name type="scientific">candidate division TA06 bacterium</name>
    <dbReference type="NCBI Taxonomy" id="2250710"/>
    <lineage>
        <taxon>Bacteria</taxon>
        <taxon>Bacteria division TA06</taxon>
    </lineage>
</organism>
<dbReference type="GO" id="GO:0030604">
    <property type="term" value="F:1-deoxy-D-xylulose-5-phosphate reductoisomerase activity"/>
    <property type="evidence" value="ECO:0007669"/>
    <property type="project" value="UniProtKB-UniRule"/>
</dbReference>
<dbReference type="HAMAP" id="MF_00183">
    <property type="entry name" value="DXP_reductoisom"/>
    <property type="match status" value="1"/>
</dbReference>
<dbReference type="GO" id="GO:0030145">
    <property type="term" value="F:manganese ion binding"/>
    <property type="evidence" value="ECO:0007669"/>
    <property type="project" value="TreeGrafter"/>
</dbReference>
<sequence>MKRVAVLGSTGSIGRSALQVLENLAPEFVVFAISGKDELDLLSEQAGKHKPALVSIGDESLKGELARRVPGRTEVLSGGEALTEIASCSDVDIVVNGLVGSVGFRPTLAALRAGKRVALANKEPLVSYGSILTAEARRSGAEILPIDSEHSAIHQAIGKSPGDEVSRIILTASGGPFLNAASLDSITPKEALAHPTWEMGEKVTVDSATLMNKGLEVIEARWLFNIDPSKIEVVIHPQSIVHSIVEFVDGSCIAQLSIPDMKLPIQYAITYPRRMESLTNKLDLAEVAKLEFFRPDFSRFPCLDLAYDALRKGGTMPAVLSASDEIAVAAFLKGEIGFTQIPQVLQEVLSNHTPKSDPTLEEAEAADDWAREEAARAVNQLSSRHKM</sequence>
<dbReference type="InterPro" id="IPR003821">
    <property type="entry name" value="DXP_reductoisomerase"/>
</dbReference>
<dbReference type="SUPFAM" id="SSF69055">
    <property type="entry name" value="1-deoxy-D-xylulose-5-phosphate reductoisomerase, C-terminal domain"/>
    <property type="match status" value="1"/>
</dbReference>
<reference evidence="13 14" key="1">
    <citation type="submission" date="2019-03" db="EMBL/GenBank/DDBJ databases">
        <title>Metabolic potential of uncultured bacteria and archaea associated with petroleum seepage in deep-sea sediments.</title>
        <authorList>
            <person name="Dong X."/>
            <person name="Hubert C."/>
        </authorList>
    </citation>
    <scope>NUCLEOTIDE SEQUENCE [LARGE SCALE GENOMIC DNA]</scope>
    <source>
        <strain evidence="13">E29_bin36</strain>
    </source>
</reference>
<keyword evidence="13" id="KW-0413">Isomerase</keyword>
<dbReference type="InterPro" id="IPR026877">
    <property type="entry name" value="DXPR_C"/>
</dbReference>
<dbReference type="UniPathway" id="UPA00056">
    <property type="reaction ID" value="UER00092"/>
</dbReference>
<evidence type="ECO:0000256" key="5">
    <source>
        <dbReference type="ARBA" id="ARBA00023002"/>
    </source>
</evidence>
<dbReference type="SUPFAM" id="SSF51735">
    <property type="entry name" value="NAD(P)-binding Rossmann-fold domains"/>
    <property type="match status" value="1"/>
</dbReference>
<name>A0A523XSJ1_UNCT6</name>
<evidence type="ECO:0000259" key="11">
    <source>
        <dbReference type="Pfam" id="PF08436"/>
    </source>
</evidence>
<dbReference type="GO" id="GO:0016853">
    <property type="term" value="F:isomerase activity"/>
    <property type="evidence" value="ECO:0007669"/>
    <property type="project" value="UniProtKB-KW"/>
</dbReference>
<feature type="binding site" evidence="9">
    <location>
        <position position="12"/>
    </location>
    <ligand>
        <name>NADPH</name>
        <dbReference type="ChEBI" id="CHEBI:57783"/>
    </ligand>
</feature>
<feature type="domain" description="DXP reductoisomerase C-terminal" evidence="12">
    <location>
        <begin position="256"/>
        <end position="372"/>
    </location>
</feature>
<feature type="binding site" evidence="9">
    <location>
        <position position="213"/>
    </location>
    <ligand>
        <name>1-deoxy-D-xylulose 5-phosphate</name>
        <dbReference type="ChEBI" id="CHEBI:57792"/>
    </ligand>
</feature>
<dbReference type="FunFam" id="3.40.50.720:FF:000045">
    <property type="entry name" value="1-deoxy-D-xylulose 5-phosphate reductoisomerase"/>
    <property type="match status" value="1"/>
</dbReference>
<feature type="binding site" evidence="9">
    <location>
        <position position="149"/>
    </location>
    <ligand>
        <name>Mn(2+)</name>
        <dbReference type="ChEBI" id="CHEBI:29035"/>
    </ligand>
</feature>
<dbReference type="Pfam" id="PF08436">
    <property type="entry name" value="DXP_redisom_C"/>
    <property type="match status" value="1"/>
</dbReference>
<keyword evidence="4 9" id="KW-0521">NADP</keyword>
<feature type="domain" description="1-deoxy-D-xylulose 5-phosphate reductoisomerase C-terminal" evidence="11">
    <location>
        <begin position="143"/>
        <end position="224"/>
    </location>
</feature>
<accession>A0A523XSJ1</accession>
<feature type="domain" description="1-deoxy-D-xylulose 5-phosphate reductoisomerase N-terminal" evidence="10">
    <location>
        <begin position="4"/>
        <end position="129"/>
    </location>
</feature>
<dbReference type="PANTHER" id="PTHR30525:SF0">
    <property type="entry name" value="1-DEOXY-D-XYLULOSE 5-PHOSPHATE REDUCTOISOMERASE, CHLOROPLASTIC"/>
    <property type="match status" value="1"/>
</dbReference>
<dbReference type="NCBIfam" id="TIGR00243">
    <property type="entry name" value="Dxr"/>
    <property type="match status" value="1"/>
</dbReference>
<comment type="catalytic activity">
    <reaction evidence="8">
        <text>2-C-methyl-D-erythritol 4-phosphate + NADP(+) = 1-deoxy-D-xylulose 5-phosphate + NADPH + H(+)</text>
        <dbReference type="Rhea" id="RHEA:13717"/>
        <dbReference type="ChEBI" id="CHEBI:15378"/>
        <dbReference type="ChEBI" id="CHEBI:57783"/>
        <dbReference type="ChEBI" id="CHEBI:57792"/>
        <dbReference type="ChEBI" id="CHEBI:58262"/>
        <dbReference type="ChEBI" id="CHEBI:58349"/>
        <dbReference type="EC" id="1.1.1.267"/>
    </reaction>
    <physiologicalReaction direction="right-to-left" evidence="8">
        <dbReference type="Rhea" id="RHEA:13719"/>
    </physiologicalReaction>
</comment>
<dbReference type="GO" id="GO:0070402">
    <property type="term" value="F:NADPH binding"/>
    <property type="evidence" value="ECO:0007669"/>
    <property type="project" value="InterPro"/>
</dbReference>
<dbReference type="Gene3D" id="1.10.1740.10">
    <property type="match status" value="1"/>
</dbReference>
<dbReference type="GO" id="GO:0051484">
    <property type="term" value="P:isopentenyl diphosphate biosynthetic process, methylerythritol 4-phosphate pathway involved in terpenoid biosynthetic process"/>
    <property type="evidence" value="ECO:0007669"/>
    <property type="project" value="TreeGrafter"/>
</dbReference>
<dbReference type="InterPro" id="IPR036169">
    <property type="entry name" value="DXPR_C_sf"/>
</dbReference>
<feature type="binding site" evidence="9">
    <location>
        <position position="11"/>
    </location>
    <ligand>
        <name>NADPH</name>
        <dbReference type="ChEBI" id="CHEBI:57783"/>
    </ligand>
</feature>
<feature type="binding site" evidence="9">
    <location>
        <position position="212"/>
    </location>
    <ligand>
        <name>1-deoxy-D-xylulose 5-phosphate</name>
        <dbReference type="ChEBI" id="CHEBI:57792"/>
    </ligand>
</feature>
<dbReference type="PIRSF" id="PIRSF006205">
    <property type="entry name" value="Dxp_reductismrs"/>
    <property type="match status" value="1"/>
</dbReference>
<gene>
    <name evidence="9" type="primary">dxr</name>
    <name evidence="13" type="ORF">E3J38_02425</name>
</gene>
<evidence type="ECO:0000256" key="8">
    <source>
        <dbReference type="ARBA" id="ARBA00048543"/>
    </source>
</evidence>
<dbReference type="NCBIfam" id="NF009114">
    <property type="entry name" value="PRK12464.1"/>
    <property type="match status" value="1"/>
</dbReference>
<comment type="caution">
    <text evidence="9">Lacks conserved residue(s) required for the propagation of feature annotation.</text>
</comment>
<feature type="binding site" evidence="9">
    <location>
        <position position="123"/>
    </location>
    <ligand>
        <name>NADPH</name>
        <dbReference type="ChEBI" id="CHEBI:57783"/>
    </ligand>
</feature>
<keyword evidence="3 9" id="KW-0479">Metal-binding</keyword>
<dbReference type="InterPro" id="IPR013512">
    <property type="entry name" value="DXP_reductoisomerase_N"/>
</dbReference>
<evidence type="ECO:0000256" key="4">
    <source>
        <dbReference type="ARBA" id="ARBA00022857"/>
    </source>
</evidence>
<dbReference type="EMBL" id="SOIP01000149">
    <property type="protein sequence ID" value="TET82254.1"/>
    <property type="molecule type" value="Genomic_DNA"/>
</dbReference>
<dbReference type="PANTHER" id="PTHR30525">
    <property type="entry name" value="1-DEOXY-D-XYLULOSE 5-PHOSPHATE REDUCTOISOMERASE"/>
    <property type="match status" value="1"/>
</dbReference>
<dbReference type="Proteomes" id="UP000315534">
    <property type="component" value="Unassembled WGS sequence"/>
</dbReference>
<dbReference type="Gene3D" id="3.40.50.720">
    <property type="entry name" value="NAD(P)-binding Rossmann-like Domain"/>
    <property type="match status" value="1"/>
</dbReference>
<feature type="binding site" evidence="9">
    <location>
        <position position="216"/>
    </location>
    <ligand>
        <name>1-deoxy-D-xylulose 5-phosphate</name>
        <dbReference type="ChEBI" id="CHEBI:57792"/>
    </ligand>
</feature>
<dbReference type="AlphaFoldDB" id="A0A523XSJ1"/>
<feature type="binding site" evidence="9">
    <location>
        <position position="194"/>
    </location>
    <ligand>
        <name>1-deoxy-D-xylulose 5-phosphate</name>
        <dbReference type="ChEBI" id="CHEBI:57792"/>
    </ligand>
</feature>
<feature type="binding site" evidence="9">
    <location>
        <position position="148"/>
    </location>
    <ligand>
        <name>1-deoxy-D-xylulose 5-phosphate</name>
        <dbReference type="ChEBI" id="CHEBI:57792"/>
    </ligand>
</feature>
<evidence type="ECO:0000259" key="10">
    <source>
        <dbReference type="Pfam" id="PF02670"/>
    </source>
</evidence>
<dbReference type="Pfam" id="PF02670">
    <property type="entry name" value="DXP_reductoisom"/>
    <property type="match status" value="1"/>
</dbReference>